<protein>
    <recommendedName>
        <fullName evidence="3">Reverse transcriptase domain-containing protein</fullName>
    </recommendedName>
</protein>
<evidence type="ECO:0008006" key="3">
    <source>
        <dbReference type="Google" id="ProtNLM"/>
    </source>
</evidence>
<accession>A0A8J5C5T4</accession>
<keyword evidence="1" id="KW-0496">Mitochondrion</keyword>
<comment type="caution">
    <text evidence="1">The sequence shown here is derived from an EMBL/GenBank/DDBJ whole genome shotgun (WGS) entry which is preliminary data.</text>
</comment>
<sequence>MAEERFLLAILTTRLNRAFFVHVCFARRGLPCPSYLLYADDIVRFCSATPSNRRQLLRILNDYASISGQCSNPSKSRAYFGRHATTRIRRQVRRLLGIPEGSLPFTYLGVPILFCGSPRRALFQPLADGILAKFARWKGSTLSMAGRICLVESVIMGSFVHSMMSYRWPGALLKDMEGVRQGDPMSPILFCIAEEVLSRYLRISVNNGALMPISAGRGLSFPSHLLYADDVLLFCRASVMNCRHLFQILSEYASLSGQH</sequence>
<name>A0A8J5C5T4_ZINOF</name>
<dbReference type="SUPFAM" id="SSF56672">
    <property type="entry name" value="DNA/RNA polymerases"/>
    <property type="match status" value="1"/>
</dbReference>
<dbReference type="AlphaFoldDB" id="A0A8J5C5T4"/>
<proteinExistence type="predicted"/>
<keyword evidence="2" id="KW-1185">Reference proteome</keyword>
<evidence type="ECO:0000313" key="2">
    <source>
        <dbReference type="Proteomes" id="UP000734854"/>
    </source>
</evidence>
<gene>
    <name evidence="1" type="ORF">ZIOFF_074295</name>
</gene>
<dbReference type="PANTHER" id="PTHR33116">
    <property type="entry name" value="REVERSE TRANSCRIPTASE ZINC-BINDING DOMAIN-CONTAINING PROTEIN-RELATED-RELATED"/>
    <property type="match status" value="1"/>
</dbReference>
<reference evidence="1 2" key="1">
    <citation type="submission" date="2020-08" db="EMBL/GenBank/DDBJ databases">
        <title>Plant Genome Project.</title>
        <authorList>
            <person name="Zhang R.-G."/>
        </authorList>
    </citation>
    <scope>NUCLEOTIDE SEQUENCE [LARGE SCALE GENOMIC DNA]</scope>
    <source>
        <tissue evidence="1">Rhizome</tissue>
    </source>
</reference>
<organism evidence="1 2">
    <name type="scientific">Zingiber officinale</name>
    <name type="common">Ginger</name>
    <name type="synonym">Amomum zingiber</name>
    <dbReference type="NCBI Taxonomy" id="94328"/>
    <lineage>
        <taxon>Eukaryota</taxon>
        <taxon>Viridiplantae</taxon>
        <taxon>Streptophyta</taxon>
        <taxon>Embryophyta</taxon>
        <taxon>Tracheophyta</taxon>
        <taxon>Spermatophyta</taxon>
        <taxon>Magnoliopsida</taxon>
        <taxon>Liliopsida</taxon>
        <taxon>Zingiberales</taxon>
        <taxon>Zingiberaceae</taxon>
        <taxon>Zingiber</taxon>
    </lineage>
</organism>
<geneLocation type="mitochondrion" evidence="1"/>
<dbReference type="InterPro" id="IPR043502">
    <property type="entry name" value="DNA/RNA_pol_sf"/>
</dbReference>
<dbReference type="EMBL" id="JACMSC010000023">
    <property type="protein sequence ID" value="KAG6467785.1"/>
    <property type="molecule type" value="Genomic_DNA"/>
</dbReference>
<dbReference type="Proteomes" id="UP000734854">
    <property type="component" value="Unassembled WGS sequence"/>
</dbReference>
<evidence type="ECO:0000313" key="1">
    <source>
        <dbReference type="EMBL" id="KAG6467785.1"/>
    </source>
</evidence>
<dbReference type="PANTHER" id="PTHR33116:SF78">
    <property type="entry name" value="OS12G0587133 PROTEIN"/>
    <property type="match status" value="1"/>
</dbReference>